<evidence type="ECO:0000313" key="2">
    <source>
        <dbReference type="EMBL" id="EGW08517.1"/>
    </source>
</evidence>
<feature type="compositionally biased region" description="Basic and acidic residues" evidence="1">
    <location>
        <begin position="34"/>
        <end position="57"/>
    </location>
</feature>
<gene>
    <name evidence="2" type="ORF">I79_020826</name>
</gene>
<name>G3IB38_CRIGR</name>
<evidence type="ECO:0000256" key="1">
    <source>
        <dbReference type="SAM" id="MobiDB-lite"/>
    </source>
</evidence>
<dbReference type="Proteomes" id="UP000001075">
    <property type="component" value="Unassembled WGS sequence"/>
</dbReference>
<evidence type="ECO:0000313" key="3">
    <source>
        <dbReference type="Proteomes" id="UP000001075"/>
    </source>
</evidence>
<feature type="compositionally biased region" description="Basic and acidic residues" evidence="1">
    <location>
        <begin position="1"/>
        <end position="22"/>
    </location>
</feature>
<dbReference type="EMBL" id="JH001789">
    <property type="protein sequence ID" value="EGW08517.1"/>
    <property type="molecule type" value="Genomic_DNA"/>
</dbReference>
<accession>G3IB38</accession>
<organism evidence="2 3">
    <name type="scientific">Cricetulus griseus</name>
    <name type="common">Chinese hamster</name>
    <name type="synonym">Cricetulus barabensis griseus</name>
    <dbReference type="NCBI Taxonomy" id="10029"/>
    <lineage>
        <taxon>Eukaryota</taxon>
        <taxon>Metazoa</taxon>
        <taxon>Chordata</taxon>
        <taxon>Craniata</taxon>
        <taxon>Vertebrata</taxon>
        <taxon>Euteleostomi</taxon>
        <taxon>Mammalia</taxon>
        <taxon>Eutheria</taxon>
        <taxon>Euarchontoglires</taxon>
        <taxon>Glires</taxon>
        <taxon>Rodentia</taxon>
        <taxon>Myomorpha</taxon>
        <taxon>Muroidea</taxon>
        <taxon>Cricetidae</taxon>
        <taxon>Cricetinae</taxon>
        <taxon>Cricetulus</taxon>
    </lineage>
</organism>
<sequence length="63" mass="7354">MQKRINDRERQRETDKDGEKPKAGPIAHSLLPRTRREGEYRPSFRNSEDKARDELKGMRASGT</sequence>
<proteinExistence type="predicted"/>
<feature type="region of interest" description="Disordered" evidence="1">
    <location>
        <begin position="1"/>
        <end position="63"/>
    </location>
</feature>
<reference evidence="3" key="1">
    <citation type="journal article" date="2011" name="Nat. Biotechnol.">
        <title>The genomic sequence of the Chinese hamster ovary (CHO)-K1 cell line.</title>
        <authorList>
            <person name="Xu X."/>
            <person name="Nagarajan H."/>
            <person name="Lewis N.E."/>
            <person name="Pan S."/>
            <person name="Cai Z."/>
            <person name="Liu X."/>
            <person name="Chen W."/>
            <person name="Xie M."/>
            <person name="Wang W."/>
            <person name="Hammond S."/>
            <person name="Andersen M.R."/>
            <person name="Neff N."/>
            <person name="Passarelli B."/>
            <person name="Koh W."/>
            <person name="Fan H.C."/>
            <person name="Wang J."/>
            <person name="Gui Y."/>
            <person name="Lee K.H."/>
            <person name="Betenbaugh M.J."/>
            <person name="Quake S.R."/>
            <person name="Famili I."/>
            <person name="Palsson B.O."/>
            <person name="Wang J."/>
        </authorList>
    </citation>
    <scope>NUCLEOTIDE SEQUENCE [LARGE SCALE GENOMIC DNA]</scope>
    <source>
        <strain evidence="3">CHO K1 cell line</strain>
    </source>
</reference>
<protein>
    <submittedName>
        <fullName evidence="2">Uncharacterized protein</fullName>
    </submittedName>
</protein>
<dbReference type="AlphaFoldDB" id="G3IB38"/>
<dbReference type="InParanoid" id="G3IB38"/>